<name>A0A1E5R300_9ASCO</name>
<sequence length="144" mass="16785">MDKKSVVIKYRSKLPVKILTECVNYPVTIATLNNKFNRGTLKNIETKTLNAKLDDKAIKGNDIKYIVLPDIMRFNPLFNEVLEYNNNKLKSKHKKTKKPSKKPDNAKKSNQEREIKNLVSEINKRENRKRQLETESKGSKKQKV</sequence>
<feature type="compositionally biased region" description="Basic and acidic residues" evidence="1">
    <location>
        <begin position="101"/>
        <end position="138"/>
    </location>
</feature>
<accession>A0A1E5R300</accession>
<feature type="compositionally biased region" description="Basic residues" evidence="1">
    <location>
        <begin position="89"/>
        <end position="100"/>
    </location>
</feature>
<dbReference type="OrthoDB" id="3973278at2759"/>
<dbReference type="EMBL" id="LPNL01000009">
    <property type="protein sequence ID" value="OEJ81258.1"/>
    <property type="molecule type" value="Genomic_DNA"/>
</dbReference>
<proteinExistence type="predicted"/>
<reference evidence="3" key="1">
    <citation type="journal article" date="2016" name="Genome Announc.">
        <title>Genome sequences of three species of Hanseniaspora isolated from spontaneous wine fermentations.</title>
        <authorList>
            <person name="Sternes P.R."/>
            <person name="Lee D."/>
            <person name="Kutyna D.R."/>
            <person name="Borneman A.R."/>
        </authorList>
    </citation>
    <scope>NUCLEOTIDE SEQUENCE [LARGE SCALE GENOMIC DNA]</scope>
    <source>
        <strain evidence="3">AWRI3578</strain>
    </source>
</reference>
<organism evidence="2 3">
    <name type="scientific">Hanseniaspora opuntiae</name>
    <dbReference type="NCBI Taxonomy" id="211096"/>
    <lineage>
        <taxon>Eukaryota</taxon>
        <taxon>Fungi</taxon>
        <taxon>Dikarya</taxon>
        <taxon>Ascomycota</taxon>
        <taxon>Saccharomycotina</taxon>
        <taxon>Saccharomycetes</taxon>
        <taxon>Saccharomycodales</taxon>
        <taxon>Saccharomycodaceae</taxon>
        <taxon>Hanseniaspora</taxon>
    </lineage>
</organism>
<keyword evidence="3" id="KW-1185">Reference proteome</keyword>
<evidence type="ECO:0000313" key="3">
    <source>
        <dbReference type="Proteomes" id="UP000095605"/>
    </source>
</evidence>
<protein>
    <submittedName>
        <fullName evidence="2">Uncharacterized protein</fullName>
    </submittedName>
</protein>
<evidence type="ECO:0000256" key="1">
    <source>
        <dbReference type="SAM" id="MobiDB-lite"/>
    </source>
</evidence>
<dbReference type="AlphaFoldDB" id="A0A1E5R300"/>
<dbReference type="Proteomes" id="UP000095605">
    <property type="component" value="Unassembled WGS sequence"/>
</dbReference>
<feature type="region of interest" description="Disordered" evidence="1">
    <location>
        <begin position="88"/>
        <end position="144"/>
    </location>
</feature>
<dbReference type="InterPro" id="IPR010920">
    <property type="entry name" value="LSM_dom_sf"/>
</dbReference>
<evidence type="ECO:0000313" key="2">
    <source>
        <dbReference type="EMBL" id="OEJ81258.1"/>
    </source>
</evidence>
<gene>
    <name evidence="2" type="ORF">AWRI3578_g3659</name>
</gene>
<comment type="caution">
    <text evidence="2">The sequence shown here is derived from an EMBL/GenBank/DDBJ whole genome shotgun (WGS) entry which is preliminary data.</text>
</comment>
<dbReference type="SUPFAM" id="SSF50182">
    <property type="entry name" value="Sm-like ribonucleoproteins"/>
    <property type="match status" value="1"/>
</dbReference>